<sequence length="188" mass="20660">MAAYGNYLRALLAPLGVYDLSTESLSGSELDAMGAGLDDVSDQLAWTERESILSTAEDEGLTLREDLFARRPANYGTALRRAAIAALLRISGDSFTLQDINSAISGCGIKAEALEMGEGHIRVIFPDVAGVPEGFDQMEGIILDIIPCHLATEFYFRYLTWAECEAAGYTWAMIHEAEYTWYEFELAV</sequence>
<dbReference type="Proteomes" id="UP000824208">
    <property type="component" value="Unassembled WGS sequence"/>
</dbReference>
<gene>
    <name evidence="1" type="ORF">H9714_04210</name>
</gene>
<reference evidence="1" key="1">
    <citation type="journal article" date="2021" name="PeerJ">
        <title>Extensive microbial diversity within the chicken gut microbiome revealed by metagenomics and culture.</title>
        <authorList>
            <person name="Gilroy R."/>
            <person name="Ravi A."/>
            <person name="Getino M."/>
            <person name="Pursley I."/>
            <person name="Horton D.L."/>
            <person name="Alikhan N.F."/>
            <person name="Baker D."/>
            <person name="Gharbi K."/>
            <person name="Hall N."/>
            <person name="Watson M."/>
            <person name="Adriaenssens E.M."/>
            <person name="Foster-Nyarko E."/>
            <person name="Jarju S."/>
            <person name="Secka A."/>
            <person name="Antonio M."/>
            <person name="Oren A."/>
            <person name="Chaudhuri R.R."/>
            <person name="La Ragione R."/>
            <person name="Hildebrand F."/>
            <person name="Pallen M.J."/>
        </authorList>
    </citation>
    <scope>NUCLEOTIDE SEQUENCE</scope>
    <source>
        <strain evidence="1">CHK189-11263</strain>
    </source>
</reference>
<proteinExistence type="predicted"/>
<dbReference type="AlphaFoldDB" id="A0A9D2MAP5"/>
<name>A0A9D2MAP5_9FIRM</name>
<accession>A0A9D2MAP5</accession>
<evidence type="ECO:0000313" key="2">
    <source>
        <dbReference type="Proteomes" id="UP000824208"/>
    </source>
</evidence>
<organism evidence="1 2">
    <name type="scientific">Candidatus Flavonifractor intestinipullorum</name>
    <dbReference type="NCBI Taxonomy" id="2838587"/>
    <lineage>
        <taxon>Bacteria</taxon>
        <taxon>Bacillati</taxon>
        <taxon>Bacillota</taxon>
        <taxon>Clostridia</taxon>
        <taxon>Eubacteriales</taxon>
        <taxon>Oscillospiraceae</taxon>
        <taxon>Flavonifractor</taxon>
    </lineage>
</organism>
<protein>
    <recommendedName>
        <fullName evidence="3">DUF2313 domain-containing protein</fullName>
    </recommendedName>
</protein>
<comment type="caution">
    <text evidence="1">The sequence shown here is derived from an EMBL/GenBank/DDBJ whole genome shotgun (WGS) entry which is preliminary data.</text>
</comment>
<dbReference type="EMBL" id="DWYC01000045">
    <property type="protein sequence ID" value="HJB56738.1"/>
    <property type="molecule type" value="Genomic_DNA"/>
</dbReference>
<reference evidence="1" key="2">
    <citation type="submission" date="2021-04" db="EMBL/GenBank/DDBJ databases">
        <authorList>
            <person name="Gilroy R."/>
        </authorList>
    </citation>
    <scope>NUCLEOTIDE SEQUENCE</scope>
    <source>
        <strain evidence="1">CHK189-11263</strain>
    </source>
</reference>
<evidence type="ECO:0008006" key="3">
    <source>
        <dbReference type="Google" id="ProtNLM"/>
    </source>
</evidence>
<evidence type="ECO:0000313" key="1">
    <source>
        <dbReference type="EMBL" id="HJB56738.1"/>
    </source>
</evidence>